<feature type="active site" description="Tele-phosphohistidine intermediate" evidence="6">
    <location>
        <position position="8"/>
    </location>
</feature>
<evidence type="ECO:0000256" key="7">
    <source>
        <dbReference type="PIRSR" id="PIRSR613078-2"/>
    </source>
</evidence>
<dbReference type="Pfam" id="PF00300">
    <property type="entry name" value="His_Phos_1"/>
    <property type="match status" value="1"/>
</dbReference>
<keyword evidence="9" id="KW-1185">Reference proteome</keyword>
<feature type="active site" description="Proton donor/acceptor" evidence="6">
    <location>
        <position position="77"/>
    </location>
</feature>
<name>C3JCJ9_POREA</name>
<evidence type="ECO:0000256" key="1">
    <source>
        <dbReference type="ARBA" id="ARBA00006717"/>
    </source>
</evidence>
<comment type="similarity">
    <text evidence="1">Belongs to the phosphoglycerate mutase family. BPG-dependent PGAM subfamily.</text>
</comment>
<comment type="caution">
    <text evidence="8">The sequence shown here is derived from an EMBL/GenBank/DDBJ whole genome shotgun (WGS) entry which is preliminary data.</text>
</comment>
<dbReference type="GeneID" id="93366197"/>
<dbReference type="STRING" id="553175.POREN0001_0024"/>
<dbReference type="GO" id="GO:0006096">
    <property type="term" value="P:glycolytic process"/>
    <property type="evidence" value="ECO:0007669"/>
    <property type="project" value="UniProtKB-KW"/>
</dbReference>
<protein>
    <recommendedName>
        <fullName evidence="2">phosphoglycerate mutase (2,3-diphosphoglycerate-dependent)</fullName>
        <ecNumber evidence="2">5.4.2.11</ecNumber>
    </recommendedName>
</protein>
<dbReference type="EC" id="5.4.2.11" evidence="2"/>
<dbReference type="EMBL" id="ACNN01000033">
    <property type="protein sequence ID" value="EEN82095.1"/>
    <property type="molecule type" value="Genomic_DNA"/>
</dbReference>
<evidence type="ECO:0000256" key="5">
    <source>
        <dbReference type="ARBA" id="ARBA00023235"/>
    </source>
</evidence>
<proteinExistence type="inferred from homology"/>
<organism evidence="8 9">
    <name type="scientific">Porphyromonas endodontalis (strain ATCC 35406 / DSM 24491 / JCM 8526 / CCUG 16442 / BCRC 14492 / NCTC 13058 / HG 370)</name>
    <name type="common">Bacteroides endodontalis</name>
    <dbReference type="NCBI Taxonomy" id="553175"/>
    <lineage>
        <taxon>Bacteria</taxon>
        <taxon>Pseudomonadati</taxon>
        <taxon>Bacteroidota</taxon>
        <taxon>Bacteroidia</taxon>
        <taxon>Bacteroidales</taxon>
        <taxon>Porphyromonadaceae</taxon>
        <taxon>Porphyromonas</taxon>
    </lineage>
</organism>
<dbReference type="AlphaFoldDB" id="C3JCJ9"/>
<sequence>MKLLLIRHTSVDVKPGLCYGASDVPLRDSFCEEAALVKTRLSGYQIDQAFTSPLSRCKRLAEYCGFPHAVADSRLIERNFGAWEGLEYARINDPQLHLWYDDFVHTRATEGESFMDVVHRTEGFLEELKETIPPPHTSALFTHGGVITALRFLVEHCSLDNILDLQVPYGTVYPLEL</sequence>
<dbReference type="PANTHER" id="PTHR11931">
    <property type="entry name" value="PHOSPHOGLYCERATE MUTASE"/>
    <property type="match status" value="1"/>
</dbReference>
<evidence type="ECO:0000313" key="8">
    <source>
        <dbReference type="EMBL" id="EEN82095.1"/>
    </source>
</evidence>
<evidence type="ECO:0000256" key="3">
    <source>
        <dbReference type="ARBA" id="ARBA00022432"/>
    </source>
</evidence>
<reference evidence="8 9" key="1">
    <citation type="submission" date="2009-04" db="EMBL/GenBank/DDBJ databases">
        <authorList>
            <person name="Sebastian Y."/>
            <person name="Madupu R."/>
            <person name="Durkin A.S."/>
            <person name="Torralba M."/>
            <person name="Methe B."/>
            <person name="Sutton G.G."/>
            <person name="Strausberg R.L."/>
            <person name="Nelson K.E."/>
        </authorList>
    </citation>
    <scope>NUCLEOTIDE SEQUENCE [LARGE SCALE GENOMIC DNA]</scope>
    <source>
        <strain evidence="9">ATCC 35406 / BCRC 14492 / JCM 8526 / NCTC 13058 / HG 370</strain>
    </source>
</reference>
<dbReference type="CDD" id="cd07067">
    <property type="entry name" value="HP_PGM_like"/>
    <property type="match status" value="1"/>
</dbReference>
<evidence type="ECO:0000313" key="9">
    <source>
        <dbReference type="Proteomes" id="UP000004295"/>
    </source>
</evidence>
<dbReference type="InterPro" id="IPR005952">
    <property type="entry name" value="Phosphogly_mut1"/>
</dbReference>
<dbReference type="SUPFAM" id="SSF53254">
    <property type="entry name" value="Phosphoglycerate mutase-like"/>
    <property type="match status" value="1"/>
</dbReference>
<dbReference type="GO" id="GO:0004619">
    <property type="term" value="F:phosphoglycerate mutase activity"/>
    <property type="evidence" value="ECO:0007669"/>
    <property type="project" value="UniProtKB-EC"/>
</dbReference>
<dbReference type="SMART" id="SM00855">
    <property type="entry name" value="PGAM"/>
    <property type="match status" value="1"/>
</dbReference>
<dbReference type="Proteomes" id="UP000004295">
    <property type="component" value="Unassembled WGS sequence"/>
</dbReference>
<evidence type="ECO:0000256" key="2">
    <source>
        <dbReference type="ARBA" id="ARBA00012028"/>
    </source>
</evidence>
<accession>C3JCJ9</accession>
<keyword evidence="4" id="KW-0324">Glycolysis</keyword>
<dbReference type="Gene3D" id="3.40.50.1240">
    <property type="entry name" value="Phosphoglycerate mutase-like"/>
    <property type="match status" value="1"/>
</dbReference>
<dbReference type="RefSeq" id="WP_004334926.1">
    <property type="nucleotide sequence ID" value="NZ_ACNN01000033.1"/>
</dbReference>
<keyword evidence="5" id="KW-0413">Isomerase</keyword>
<dbReference type="eggNOG" id="COG0406">
    <property type="taxonomic scope" value="Bacteria"/>
</dbReference>
<gene>
    <name evidence="8" type="ORF">POREN0001_0024</name>
</gene>
<evidence type="ECO:0000256" key="6">
    <source>
        <dbReference type="PIRSR" id="PIRSR613078-1"/>
    </source>
</evidence>
<dbReference type="GO" id="GO:0006094">
    <property type="term" value="P:gluconeogenesis"/>
    <property type="evidence" value="ECO:0007669"/>
    <property type="project" value="UniProtKB-KW"/>
</dbReference>
<dbReference type="InterPro" id="IPR029033">
    <property type="entry name" value="His_PPase_superfam"/>
</dbReference>
<keyword evidence="3" id="KW-0312">Gluconeogenesis</keyword>
<evidence type="ECO:0000256" key="4">
    <source>
        <dbReference type="ARBA" id="ARBA00023152"/>
    </source>
</evidence>
<dbReference type="InterPro" id="IPR013078">
    <property type="entry name" value="His_Pase_superF_clade-1"/>
</dbReference>
<feature type="binding site" evidence="7">
    <location>
        <position position="56"/>
    </location>
    <ligand>
        <name>substrate</name>
    </ligand>
</feature>